<dbReference type="Proteomes" id="UP000267096">
    <property type="component" value="Unassembled WGS sequence"/>
</dbReference>
<dbReference type="EMBL" id="UYRR01032544">
    <property type="protein sequence ID" value="VDK55977.1"/>
    <property type="molecule type" value="Genomic_DNA"/>
</dbReference>
<dbReference type="OrthoDB" id="43744at2759"/>
<gene>
    <name evidence="3" type="ORF">ASIM_LOCUS15767</name>
</gene>
<keyword evidence="4" id="KW-1185">Reference proteome</keyword>
<proteinExistence type="inferred from homology"/>
<dbReference type="WBParaSite" id="ASIM_0001636001-mRNA-1">
    <property type="protein sequence ID" value="ASIM_0001636001-mRNA-1"/>
    <property type="gene ID" value="ASIM_0001636001"/>
</dbReference>
<dbReference type="AlphaFoldDB" id="A0A0M3K5W9"/>
<feature type="signal peptide" evidence="2">
    <location>
        <begin position="1"/>
        <end position="22"/>
    </location>
</feature>
<keyword evidence="2" id="KW-0732">Signal</keyword>
<dbReference type="SUPFAM" id="SSF82171">
    <property type="entry name" value="DPP6 N-terminal domain-like"/>
    <property type="match status" value="1"/>
</dbReference>
<evidence type="ECO:0000313" key="3">
    <source>
        <dbReference type="EMBL" id="VDK55977.1"/>
    </source>
</evidence>
<evidence type="ECO:0000256" key="2">
    <source>
        <dbReference type="SAM" id="SignalP"/>
    </source>
</evidence>
<comment type="similarity">
    <text evidence="1">Belongs to the TolB family.</text>
</comment>
<feature type="chain" id="PRO_5043121240" evidence="2">
    <location>
        <begin position="23"/>
        <end position="785"/>
    </location>
</feature>
<dbReference type="PANTHER" id="PTHR36842">
    <property type="entry name" value="PROTEIN TOLB HOMOLOG"/>
    <property type="match status" value="1"/>
</dbReference>
<dbReference type="Pfam" id="PF07676">
    <property type="entry name" value="PD40"/>
    <property type="match status" value="5"/>
</dbReference>
<dbReference type="InterPro" id="IPR011042">
    <property type="entry name" value="6-blade_b-propeller_TolB-like"/>
</dbReference>
<sequence length="785" mass="88231">MIQATFHFVPLTLCYIISLANAELPANEEKYLKNIKQLTWGCENVAPTFSKNGENFLYQGGGKSCYGTCCAQIYKLSLKEPTSSQTAHRISNGMGLASRPKFDPKTEFILFASTSLSHRYADNIHYCPQKVCASNKIMSDPILKDICNRSFELFSGTSAHTWELFPEYEIFSVNRFGNAFTQLTNEEGYDADADISPDGQKIVFTSMRSGDPEIWIMDATGLNEKQLTNELGFEVSPRTMNLYIMNVNGSDIKQITKLGGAIITPYFLKDDRRIVFASNFESFGRQCGDFSLYVIDVDGKNLKRITANAGGFDGYPTFDATGKHLMKVIFISLLFTLGRVSFCAEVESRREKHLKNIRQMTWGGENEDPVISADGKWFIYLGSGIDQYGLCCEQVYKMRTDKPGDQQTAQRMSPGLGLAAGPAIFPDQENLLVATTVVTTQQKTTMHGCPRRLCLTDVEKNATKIEHTCKKLPDLDYIESDGTEGLIAYSIDPFEFLEEITASIHFSLETHIVEFFKKRNCELISKNSNENKHSDHLYQCSYSHIVFIQSSHITRKFSGREGLTWDIFPEFDIFKVNKYGNAIAKLTKTLGYDSEADISPDGQKIVFTSMRSGDPEIWIMNADGSNAKQLTHELGYDGGAKFSHDGKQIVFRASRPKTADDIRAYKRLLSDGRVSPLAMEIFIMDVDGSNKRQLTNLGGVNYTPMFMNGDKRIIFSSNSHAIEGCHDFDLFTIDTDGKDLQRVTIIGHFNAFPRFDKDQKTIMWSSDRNSTVVGEANIMIADWVD</sequence>
<reference evidence="5" key="1">
    <citation type="submission" date="2017-02" db="UniProtKB">
        <authorList>
            <consortium name="WormBaseParasite"/>
        </authorList>
    </citation>
    <scope>IDENTIFICATION</scope>
</reference>
<dbReference type="PANTHER" id="PTHR36842:SF1">
    <property type="entry name" value="PROTEIN TOLB"/>
    <property type="match status" value="1"/>
</dbReference>
<evidence type="ECO:0000313" key="5">
    <source>
        <dbReference type="WBParaSite" id="ASIM_0001636001-mRNA-1"/>
    </source>
</evidence>
<evidence type="ECO:0000313" key="4">
    <source>
        <dbReference type="Proteomes" id="UP000267096"/>
    </source>
</evidence>
<dbReference type="InterPro" id="IPR011659">
    <property type="entry name" value="WD40"/>
</dbReference>
<dbReference type="Gene3D" id="2.120.10.30">
    <property type="entry name" value="TolB, C-terminal domain"/>
    <property type="match status" value="4"/>
</dbReference>
<name>A0A0M3K5W9_ANISI</name>
<dbReference type="SUPFAM" id="SSF69304">
    <property type="entry name" value="Tricorn protease N-terminal domain"/>
    <property type="match status" value="1"/>
</dbReference>
<evidence type="ECO:0000256" key="1">
    <source>
        <dbReference type="ARBA" id="ARBA00009820"/>
    </source>
</evidence>
<reference evidence="3 4" key="2">
    <citation type="submission" date="2018-11" db="EMBL/GenBank/DDBJ databases">
        <authorList>
            <consortium name="Pathogen Informatics"/>
        </authorList>
    </citation>
    <scope>NUCLEOTIDE SEQUENCE [LARGE SCALE GENOMIC DNA]</scope>
</reference>
<accession>A0A0M3K5W9</accession>
<protein>
    <submittedName>
        <fullName evidence="5">Protein TolB</fullName>
    </submittedName>
</protein>
<organism evidence="5">
    <name type="scientific">Anisakis simplex</name>
    <name type="common">Herring worm</name>
    <dbReference type="NCBI Taxonomy" id="6269"/>
    <lineage>
        <taxon>Eukaryota</taxon>
        <taxon>Metazoa</taxon>
        <taxon>Ecdysozoa</taxon>
        <taxon>Nematoda</taxon>
        <taxon>Chromadorea</taxon>
        <taxon>Rhabditida</taxon>
        <taxon>Spirurina</taxon>
        <taxon>Ascaridomorpha</taxon>
        <taxon>Ascaridoidea</taxon>
        <taxon>Anisakidae</taxon>
        <taxon>Anisakis</taxon>
        <taxon>Anisakis simplex complex</taxon>
    </lineage>
</organism>